<gene>
    <name evidence="2" type="ORF">E2C01_081434</name>
</gene>
<keyword evidence="3" id="KW-1185">Reference proteome</keyword>
<comment type="caution">
    <text evidence="2">The sequence shown here is derived from an EMBL/GenBank/DDBJ whole genome shotgun (WGS) entry which is preliminary data.</text>
</comment>
<dbReference type="Proteomes" id="UP000324222">
    <property type="component" value="Unassembled WGS sequence"/>
</dbReference>
<evidence type="ECO:0000313" key="2">
    <source>
        <dbReference type="EMBL" id="MPC86600.1"/>
    </source>
</evidence>
<reference evidence="2 3" key="1">
    <citation type="submission" date="2019-05" db="EMBL/GenBank/DDBJ databases">
        <title>Another draft genome of Portunus trituberculatus and its Hox gene families provides insights of decapod evolution.</title>
        <authorList>
            <person name="Jeong J.-H."/>
            <person name="Song I."/>
            <person name="Kim S."/>
            <person name="Choi T."/>
            <person name="Kim D."/>
            <person name="Ryu S."/>
            <person name="Kim W."/>
        </authorList>
    </citation>
    <scope>NUCLEOTIDE SEQUENCE [LARGE SCALE GENOMIC DNA]</scope>
    <source>
        <tissue evidence="2">Muscle</tissue>
    </source>
</reference>
<dbReference type="EMBL" id="VSRR010071952">
    <property type="protein sequence ID" value="MPC86600.1"/>
    <property type="molecule type" value="Genomic_DNA"/>
</dbReference>
<proteinExistence type="predicted"/>
<protein>
    <submittedName>
        <fullName evidence="2">Uncharacterized protein</fullName>
    </submittedName>
</protein>
<evidence type="ECO:0000313" key="3">
    <source>
        <dbReference type="Proteomes" id="UP000324222"/>
    </source>
</evidence>
<evidence type="ECO:0000256" key="1">
    <source>
        <dbReference type="SAM" id="SignalP"/>
    </source>
</evidence>
<keyword evidence="1" id="KW-0732">Signal</keyword>
<accession>A0A5B7IPS3</accession>
<name>A0A5B7IPS3_PORTR</name>
<feature type="signal peptide" evidence="1">
    <location>
        <begin position="1"/>
        <end position="18"/>
    </location>
</feature>
<sequence length="176" mass="19424">MWLVFLACCVYPLSGGDARESHGTVGHEIVEHRVQCGGQTRTSEGEESAGPTGERDLLKLQKGEGLVQLGECRRLALLGVWGRLTLLEERGFLSGRGKQACCGEGKAPPGSKHRKKEIRNQHKIKFPNKFTTFQVGMGNHVFVAYTLEHTTRSGMHSTRLTGIHSTCILSKRDKIL</sequence>
<organism evidence="2 3">
    <name type="scientific">Portunus trituberculatus</name>
    <name type="common">Swimming crab</name>
    <name type="synonym">Neptunus trituberculatus</name>
    <dbReference type="NCBI Taxonomy" id="210409"/>
    <lineage>
        <taxon>Eukaryota</taxon>
        <taxon>Metazoa</taxon>
        <taxon>Ecdysozoa</taxon>
        <taxon>Arthropoda</taxon>
        <taxon>Crustacea</taxon>
        <taxon>Multicrustacea</taxon>
        <taxon>Malacostraca</taxon>
        <taxon>Eumalacostraca</taxon>
        <taxon>Eucarida</taxon>
        <taxon>Decapoda</taxon>
        <taxon>Pleocyemata</taxon>
        <taxon>Brachyura</taxon>
        <taxon>Eubrachyura</taxon>
        <taxon>Portunoidea</taxon>
        <taxon>Portunidae</taxon>
        <taxon>Portuninae</taxon>
        <taxon>Portunus</taxon>
    </lineage>
</organism>
<feature type="chain" id="PRO_5022668295" evidence="1">
    <location>
        <begin position="19"/>
        <end position="176"/>
    </location>
</feature>
<dbReference type="AlphaFoldDB" id="A0A5B7IPS3"/>